<dbReference type="PROSITE" id="PS00028">
    <property type="entry name" value="ZINC_FINGER_C2H2_1"/>
    <property type="match status" value="5"/>
</dbReference>
<evidence type="ECO:0000259" key="10">
    <source>
        <dbReference type="PROSITE" id="PS50157"/>
    </source>
</evidence>
<dbReference type="GO" id="GO:0005634">
    <property type="term" value="C:nucleus"/>
    <property type="evidence" value="ECO:0007669"/>
    <property type="project" value="UniProtKB-SubCell"/>
</dbReference>
<dbReference type="GO" id="GO:0008270">
    <property type="term" value="F:zinc ion binding"/>
    <property type="evidence" value="ECO:0007669"/>
    <property type="project" value="UniProtKB-KW"/>
</dbReference>
<evidence type="ECO:0000256" key="7">
    <source>
        <dbReference type="PROSITE-ProRule" id="PRU00042"/>
    </source>
</evidence>
<dbReference type="InterPro" id="IPR012934">
    <property type="entry name" value="Znf_AD"/>
</dbReference>
<dbReference type="PANTHER" id="PTHR16515:SF66">
    <property type="entry name" value="C2H2-TYPE DOMAIN-CONTAINING PROTEIN"/>
    <property type="match status" value="1"/>
</dbReference>
<dbReference type="GO" id="GO:0005694">
    <property type="term" value="C:chromosome"/>
    <property type="evidence" value="ECO:0007669"/>
    <property type="project" value="UniProtKB-ARBA"/>
</dbReference>
<dbReference type="Gene3D" id="3.30.160.60">
    <property type="entry name" value="Classic Zinc Finger"/>
    <property type="match status" value="4"/>
</dbReference>
<dbReference type="InterPro" id="IPR036236">
    <property type="entry name" value="Znf_C2H2_sf"/>
</dbReference>
<dbReference type="PROSITE" id="PS51915">
    <property type="entry name" value="ZAD"/>
    <property type="match status" value="1"/>
</dbReference>
<dbReference type="SMART" id="SM00868">
    <property type="entry name" value="zf-AD"/>
    <property type="match status" value="1"/>
</dbReference>
<evidence type="ECO:0000256" key="6">
    <source>
        <dbReference type="ARBA" id="ARBA00023242"/>
    </source>
</evidence>
<feature type="region of interest" description="Disordered" evidence="9">
    <location>
        <begin position="576"/>
        <end position="614"/>
    </location>
</feature>
<dbReference type="Gene3D" id="3.40.1800.20">
    <property type="match status" value="1"/>
</dbReference>
<feature type="domain" description="ZAD" evidence="11">
    <location>
        <begin position="1"/>
        <end position="63"/>
    </location>
</feature>
<feature type="domain" description="C2H2-type" evidence="10">
    <location>
        <begin position="413"/>
        <end position="440"/>
    </location>
</feature>
<keyword evidence="2" id="KW-0479">Metal-binding</keyword>
<dbReference type="PROSITE" id="PS50157">
    <property type="entry name" value="ZINC_FINGER_C2H2_2"/>
    <property type="match status" value="5"/>
</dbReference>
<feature type="compositionally biased region" description="Polar residues" evidence="9">
    <location>
        <begin position="167"/>
        <end position="197"/>
    </location>
</feature>
<dbReference type="SMART" id="SM00355">
    <property type="entry name" value="ZnF_C2H2"/>
    <property type="match status" value="5"/>
</dbReference>
<feature type="region of interest" description="Disordered" evidence="9">
    <location>
        <begin position="167"/>
        <end position="202"/>
    </location>
</feature>
<dbReference type="SUPFAM" id="SSF57716">
    <property type="entry name" value="Glucocorticoid receptor-like (DNA-binding domain)"/>
    <property type="match status" value="1"/>
</dbReference>
<keyword evidence="4 7" id="KW-0863">Zinc-finger</keyword>
<protein>
    <submittedName>
        <fullName evidence="12">Uncharacterized protein</fullName>
    </submittedName>
</protein>
<feature type="domain" description="C2H2-type" evidence="10">
    <location>
        <begin position="548"/>
        <end position="575"/>
    </location>
</feature>
<dbReference type="EMBL" id="JAWJWE010000041">
    <property type="protein sequence ID" value="KAK6618572.1"/>
    <property type="molecule type" value="Genomic_DNA"/>
</dbReference>
<evidence type="ECO:0000256" key="3">
    <source>
        <dbReference type="ARBA" id="ARBA00022737"/>
    </source>
</evidence>
<evidence type="ECO:0000256" key="9">
    <source>
        <dbReference type="SAM" id="MobiDB-lite"/>
    </source>
</evidence>
<feature type="domain" description="C2H2-type" evidence="10">
    <location>
        <begin position="469"/>
        <end position="496"/>
    </location>
</feature>
<evidence type="ECO:0000313" key="12">
    <source>
        <dbReference type="EMBL" id="KAK6618572.1"/>
    </source>
</evidence>
<organism evidence="12 13">
    <name type="scientific">Polyplax serrata</name>
    <name type="common">Common mouse louse</name>
    <dbReference type="NCBI Taxonomy" id="468196"/>
    <lineage>
        <taxon>Eukaryota</taxon>
        <taxon>Metazoa</taxon>
        <taxon>Ecdysozoa</taxon>
        <taxon>Arthropoda</taxon>
        <taxon>Hexapoda</taxon>
        <taxon>Insecta</taxon>
        <taxon>Pterygota</taxon>
        <taxon>Neoptera</taxon>
        <taxon>Paraneoptera</taxon>
        <taxon>Psocodea</taxon>
        <taxon>Troctomorpha</taxon>
        <taxon>Phthiraptera</taxon>
        <taxon>Anoplura</taxon>
        <taxon>Polyplacidae</taxon>
        <taxon>Polyplax</taxon>
    </lineage>
</organism>
<evidence type="ECO:0000259" key="11">
    <source>
        <dbReference type="PROSITE" id="PS51915"/>
    </source>
</evidence>
<dbReference type="GO" id="GO:0043565">
    <property type="term" value="F:sequence-specific DNA binding"/>
    <property type="evidence" value="ECO:0007669"/>
    <property type="project" value="UniProtKB-ARBA"/>
</dbReference>
<dbReference type="AlphaFoldDB" id="A0AAN8NQL7"/>
<comment type="caution">
    <text evidence="12">The sequence shown here is derived from an EMBL/GenBank/DDBJ whole genome shotgun (WGS) entry which is preliminary data.</text>
</comment>
<dbReference type="InterPro" id="IPR013087">
    <property type="entry name" value="Znf_C2H2_type"/>
</dbReference>
<name>A0AAN8NQL7_POLSC</name>
<keyword evidence="3" id="KW-0677">Repeat</keyword>
<dbReference type="GO" id="GO:0045893">
    <property type="term" value="P:positive regulation of DNA-templated transcription"/>
    <property type="evidence" value="ECO:0007669"/>
    <property type="project" value="UniProtKB-ARBA"/>
</dbReference>
<gene>
    <name evidence="12" type="ORF">RUM43_012963</name>
</gene>
<evidence type="ECO:0000256" key="1">
    <source>
        <dbReference type="ARBA" id="ARBA00004123"/>
    </source>
</evidence>
<keyword evidence="5" id="KW-0862">Zinc</keyword>
<dbReference type="FunFam" id="3.30.160.60:FF:002343">
    <property type="entry name" value="Zinc finger protein 33A"/>
    <property type="match status" value="1"/>
</dbReference>
<dbReference type="SUPFAM" id="SSF57667">
    <property type="entry name" value="beta-beta-alpha zinc fingers"/>
    <property type="match status" value="3"/>
</dbReference>
<accession>A0AAN8NQL7</accession>
<dbReference type="Pfam" id="PF00096">
    <property type="entry name" value="zf-C2H2"/>
    <property type="match status" value="3"/>
</dbReference>
<comment type="subcellular location">
    <subcellularLocation>
        <location evidence="1">Nucleus</location>
    </subcellularLocation>
</comment>
<feature type="domain" description="C2H2-type" evidence="10">
    <location>
        <begin position="497"/>
        <end position="519"/>
    </location>
</feature>
<evidence type="ECO:0000256" key="2">
    <source>
        <dbReference type="ARBA" id="ARBA00022723"/>
    </source>
</evidence>
<dbReference type="PANTHER" id="PTHR16515">
    <property type="entry name" value="PR DOMAIN ZINC FINGER PROTEIN"/>
    <property type="match status" value="1"/>
</dbReference>
<feature type="domain" description="C2H2-type" evidence="10">
    <location>
        <begin position="441"/>
        <end position="468"/>
    </location>
</feature>
<reference evidence="12 13" key="1">
    <citation type="submission" date="2023-10" db="EMBL/GenBank/DDBJ databases">
        <title>Genomes of two closely related lineages of the louse Polyplax serrata with different host specificities.</title>
        <authorList>
            <person name="Martinu J."/>
            <person name="Tarabai H."/>
            <person name="Stefka J."/>
            <person name="Hypsa V."/>
        </authorList>
    </citation>
    <scope>NUCLEOTIDE SEQUENCE [LARGE SCALE GENOMIC DNA]</scope>
    <source>
        <strain evidence="12">HR10_N</strain>
    </source>
</reference>
<evidence type="ECO:0000256" key="4">
    <source>
        <dbReference type="ARBA" id="ARBA00022771"/>
    </source>
</evidence>
<feature type="compositionally biased region" description="Basic and acidic residues" evidence="9">
    <location>
        <begin position="576"/>
        <end position="592"/>
    </location>
</feature>
<comment type="caution">
    <text evidence="8">Lacks conserved residue(s) required for the propagation of feature annotation.</text>
</comment>
<proteinExistence type="predicted"/>
<dbReference type="Pfam" id="PF07776">
    <property type="entry name" value="zf-AD"/>
    <property type="match status" value="1"/>
</dbReference>
<dbReference type="Proteomes" id="UP001372834">
    <property type="component" value="Unassembled WGS sequence"/>
</dbReference>
<evidence type="ECO:0000256" key="8">
    <source>
        <dbReference type="PROSITE-ProRule" id="PRU01263"/>
    </source>
</evidence>
<dbReference type="FunFam" id="3.30.160.60:FF:001732">
    <property type="entry name" value="Zgc:162936"/>
    <property type="match status" value="1"/>
</dbReference>
<dbReference type="InterPro" id="IPR050331">
    <property type="entry name" value="Zinc_finger"/>
</dbReference>
<feature type="compositionally biased region" description="Low complexity" evidence="9">
    <location>
        <begin position="593"/>
        <end position="605"/>
    </location>
</feature>
<keyword evidence="6" id="KW-0539">Nucleus</keyword>
<evidence type="ECO:0000313" key="13">
    <source>
        <dbReference type="Proteomes" id="UP001372834"/>
    </source>
</evidence>
<sequence>MHIFREEGRRRSLPSKIQTCLPLQVQEEDSLPKIICSTCVEKLESYFEFREACINAEAMLESYFTSLKYSDDLTREGKVSVYVKDEPPRKKDESAPATKLKIPVSNVTNLGGVTSVGDGNSLLPSAIQILTDNEGNRLTQYKVQVQGGIPSLVSFGEQTNLPLSMSIPTLTPQPVKQQPTSISNNSKSDDGTQTSTSVPPPPPLVAAVAIAPHNQDIIQQIGLATKDRNATLADVLKLKNINILDTGPCESVAVSNSQIQGNQMNQISNIIPAQIRLDQNQLNQLINSNLQIKLSQIQQNSLGKNVNVTKGLVQVTQNQIKADSGPFKTLNSGKDGGEQKIEVAIPTLNGSNERLSNSFGSKASLSVTDLGKQESSLKFETNGVEIGSGLDEDIEDIGNANQQGTNTEENQSYECDTCAKTFKRKEHLFQHKKSHSGERPFVCTTCSKAFSRKEHLLRHNVSHTGQKLHTCDVCQKSFSRKDNLHKHKKTHGINGPHVCEACGKSFVFKHYYLMHKAQHENFPNTENSTGASVKYLTSTNSTTNPLPFKCDLCTKSFSIKSYLTSHRLRHRNRVKQETEELTEHRESQEQERQQQQQQQQQQEQQTSSEITVPQPTILTSFPMTTSNLNLTTLNTQLTTINPNALLAPNILHSSANVVHIGNNSYLCTPNVTSELLEQYRRIHSS</sequence>
<feature type="region of interest" description="Disordered" evidence="9">
    <location>
        <begin position="389"/>
        <end position="409"/>
    </location>
</feature>
<evidence type="ECO:0000256" key="5">
    <source>
        <dbReference type="ARBA" id="ARBA00022833"/>
    </source>
</evidence>
<feature type="compositionally biased region" description="Polar residues" evidence="9">
    <location>
        <begin position="399"/>
        <end position="409"/>
    </location>
</feature>
<dbReference type="Pfam" id="PF13912">
    <property type="entry name" value="zf-C2H2_6"/>
    <property type="match status" value="1"/>
</dbReference>